<keyword evidence="8" id="KW-1185">Reference proteome</keyword>
<gene>
    <name evidence="7" type="primary">lhgD_2</name>
    <name evidence="7" type="ORF">OCOJLMKI_5155</name>
</gene>
<keyword evidence="4" id="KW-0560">Oxidoreductase</keyword>
<keyword evidence="2" id="KW-0285">Flavoprotein</keyword>
<protein>
    <submittedName>
        <fullName evidence="7">L-2-hydroxyglutarate dehydrogenase</fullName>
    </submittedName>
</protein>
<comment type="caution">
    <text evidence="7">The sequence shown here is derived from an EMBL/GenBank/DDBJ whole genome shotgun (WGS) entry which is preliminary data.</text>
</comment>
<dbReference type="PANTHER" id="PTHR43104">
    <property type="entry name" value="L-2-HYDROXYGLUTARATE DEHYDROGENASE, MITOCHONDRIAL"/>
    <property type="match status" value="1"/>
</dbReference>
<dbReference type="Gene3D" id="3.50.50.60">
    <property type="entry name" value="FAD/NAD(P)-binding domain"/>
    <property type="match status" value="1"/>
</dbReference>
<reference evidence="7" key="1">
    <citation type="journal article" date="2021" name="Front. Microbiol.">
        <title>Comprehensive Comparative Genomics and Phenotyping of Methylobacterium Species.</title>
        <authorList>
            <person name="Alessa O."/>
            <person name="Ogura Y."/>
            <person name="Fujitani Y."/>
            <person name="Takami H."/>
            <person name="Hayashi T."/>
            <person name="Sahin N."/>
            <person name="Tani A."/>
        </authorList>
    </citation>
    <scope>NUCLEOTIDE SEQUENCE</scope>
    <source>
        <strain evidence="7">DSM 19015</strain>
    </source>
</reference>
<dbReference type="Pfam" id="PF01266">
    <property type="entry name" value="DAO"/>
    <property type="match status" value="1"/>
</dbReference>
<sequence length="373" mass="38652">MAAPTNRAQLDVLVVGAGVVGLAIGRALALRGHAVIVAEAEAGIGMGVSSRNSEVIHAGMYYPAGSLRARHCVAGSALLYAFCERHGVPHRACGKLIVATSPAEVATIEAIHARGVTNGVPGLALLDAAEARRLETHLACVAALHSPRTGIVDSHALMLALQGAIEDSGGVLALRTPIEGLERRGAAWHARFGGAESGELVCDAVVVAAGLSSPSLIGAIEDYPRERVPRLVLAKGSYFACTARPAFERLIYPAPVEGGLGIHLTLDLAGRMRFGPDVEWVDRLDYAVDPGRGAAFYAAIRRYWPGLPDGSLTPDYAGIRPKVTGPGEPAADFGIDDGREHGLAGLVALSGIEGPGLTASLSLAEDIAERLEA</sequence>
<evidence type="ECO:0000256" key="2">
    <source>
        <dbReference type="ARBA" id="ARBA00022630"/>
    </source>
</evidence>
<evidence type="ECO:0000256" key="3">
    <source>
        <dbReference type="ARBA" id="ARBA00022827"/>
    </source>
</evidence>
<evidence type="ECO:0000313" key="8">
    <source>
        <dbReference type="Proteomes" id="UP001055125"/>
    </source>
</evidence>
<dbReference type="InterPro" id="IPR036188">
    <property type="entry name" value="FAD/NAD-bd_sf"/>
</dbReference>
<reference evidence="7" key="2">
    <citation type="submission" date="2021-08" db="EMBL/GenBank/DDBJ databases">
        <authorList>
            <person name="Tani A."/>
            <person name="Ola A."/>
            <person name="Ogura Y."/>
            <person name="Katsura K."/>
            <person name="Hayashi T."/>
        </authorList>
    </citation>
    <scope>NUCLEOTIDE SEQUENCE</scope>
    <source>
        <strain evidence="7">DSM 19015</strain>
    </source>
</reference>
<evidence type="ECO:0000259" key="6">
    <source>
        <dbReference type="Pfam" id="PF01266"/>
    </source>
</evidence>
<feature type="domain" description="FAD dependent oxidoreductase" evidence="6">
    <location>
        <begin position="11"/>
        <end position="370"/>
    </location>
</feature>
<evidence type="ECO:0000256" key="4">
    <source>
        <dbReference type="ARBA" id="ARBA00023002"/>
    </source>
</evidence>
<dbReference type="InterPro" id="IPR006076">
    <property type="entry name" value="FAD-dep_OxRdtase"/>
</dbReference>
<name>A0ABQ4S4C6_9HYPH</name>
<comment type="cofactor">
    <cofactor evidence="1">
        <name>FAD</name>
        <dbReference type="ChEBI" id="CHEBI:57692"/>
    </cofactor>
</comment>
<dbReference type="Gene3D" id="3.30.9.10">
    <property type="entry name" value="D-Amino Acid Oxidase, subunit A, domain 2"/>
    <property type="match status" value="1"/>
</dbReference>
<proteinExistence type="inferred from homology"/>
<dbReference type="PANTHER" id="PTHR43104:SF4">
    <property type="entry name" value="L-2-HYDROXYGLUTARATE DEHYDROGENASE, MITOCHONDRIAL"/>
    <property type="match status" value="1"/>
</dbReference>
<evidence type="ECO:0000256" key="5">
    <source>
        <dbReference type="ARBA" id="ARBA00037941"/>
    </source>
</evidence>
<dbReference type="Proteomes" id="UP001055125">
    <property type="component" value="Unassembled WGS sequence"/>
</dbReference>
<evidence type="ECO:0000256" key="1">
    <source>
        <dbReference type="ARBA" id="ARBA00001974"/>
    </source>
</evidence>
<accession>A0ABQ4S4C6</accession>
<keyword evidence="3" id="KW-0274">FAD</keyword>
<dbReference type="EMBL" id="BPQP01000128">
    <property type="protein sequence ID" value="GJD97916.1"/>
    <property type="molecule type" value="Genomic_DNA"/>
</dbReference>
<evidence type="ECO:0000313" key="7">
    <source>
        <dbReference type="EMBL" id="GJD97916.1"/>
    </source>
</evidence>
<dbReference type="SUPFAM" id="SSF51905">
    <property type="entry name" value="FAD/NAD(P)-binding domain"/>
    <property type="match status" value="1"/>
</dbReference>
<comment type="similarity">
    <text evidence="5">Belongs to the L2HGDH family.</text>
</comment>
<organism evidence="7 8">
    <name type="scientific">Methylobacterium iners</name>
    <dbReference type="NCBI Taxonomy" id="418707"/>
    <lineage>
        <taxon>Bacteria</taxon>
        <taxon>Pseudomonadati</taxon>
        <taxon>Pseudomonadota</taxon>
        <taxon>Alphaproteobacteria</taxon>
        <taxon>Hyphomicrobiales</taxon>
        <taxon>Methylobacteriaceae</taxon>
        <taxon>Methylobacterium</taxon>
    </lineage>
</organism>